<evidence type="ECO:0000313" key="8">
    <source>
        <dbReference type="EMBL" id="SNQ46589.1"/>
    </source>
</evidence>
<dbReference type="PANTHER" id="PTHR33841">
    <property type="entry name" value="DNA METHYLTRANSFERASE YEEA-RELATED"/>
    <property type="match status" value="1"/>
</dbReference>
<feature type="region of interest" description="Disordered" evidence="6">
    <location>
        <begin position="1331"/>
        <end position="1351"/>
    </location>
</feature>
<reference evidence="8 9" key="1">
    <citation type="submission" date="2017-06" db="EMBL/GenBank/DDBJ databases">
        <authorList>
            <person name="Kim H.J."/>
            <person name="Triplett B.A."/>
        </authorList>
    </citation>
    <scope>NUCLEOTIDE SEQUENCE [LARGE SCALE GENOMIC DNA]</scope>
    <source>
        <strain evidence="8">FRACA_ARgP5</strain>
    </source>
</reference>
<keyword evidence="3" id="KW-0808">Transferase</keyword>
<feature type="domain" description="Type II methyltransferase M.TaqI-like" evidence="7">
    <location>
        <begin position="555"/>
        <end position="811"/>
    </location>
</feature>
<dbReference type="EMBL" id="FZMO01000054">
    <property type="protein sequence ID" value="SNQ46589.1"/>
    <property type="molecule type" value="Genomic_DNA"/>
</dbReference>
<comment type="catalytic activity">
    <reaction evidence="5">
        <text>a 2'-deoxyadenosine in DNA + S-adenosyl-L-methionine = an N(6)-methyl-2'-deoxyadenosine in DNA + S-adenosyl-L-homocysteine + H(+)</text>
        <dbReference type="Rhea" id="RHEA:15197"/>
        <dbReference type="Rhea" id="RHEA-COMP:12418"/>
        <dbReference type="Rhea" id="RHEA-COMP:12419"/>
        <dbReference type="ChEBI" id="CHEBI:15378"/>
        <dbReference type="ChEBI" id="CHEBI:57856"/>
        <dbReference type="ChEBI" id="CHEBI:59789"/>
        <dbReference type="ChEBI" id="CHEBI:90615"/>
        <dbReference type="ChEBI" id="CHEBI:90616"/>
        <dbReference type="EC" id="2.1.1.72"/>
    </reaction>
</comment>
<organism evidence="8 9">
    <name type="scientific">Frankia canadensis</name>
    <dbReference type="NCBI Taxonomy" id="1836972"/>
    <lineage>
        <taxon>Bacteria</taxon>
        <taxon>Bacillati</taxon>
        <taxon>Actinomycetota</taxon>
        <taxon>Actinomycetes</taxon>
        <taxon>Frankiales</taxon>
        <taxon>Frankiaceae</taxon>
        <taxon>Frankia</taxon>
    </lineage>
</organism>
<evidence type="ECO:0000259" key="7">
    <source>
        <dbReference type="Pfam" id="PF07669"/>
    </source>
</evidence>
<dbReference type="GO" id="GO:0032259">
    <property type="term" value="P:methylation"/>
    <property type="evidence" value="ECO:0007669"/>
    <property type="project" value="UniProtKB-KW"/>
</dbReference>
<protein>
    <recommendedName>
        <fullName evidence="1">site-specific DNA-methyltransferase (adenine-specific)</fullName>
        <ecNumber evidence="1">2.1.1.72</ecNumber>
    </recommendedName>
</protein>
<dbReference type="Pfam" id="PF07669">
    <property type="entry name" value="Eco57I"/>
    <property type="match status" value="1"/>
</dbReference>
<name>A0A2I2KLQ7_9ACTN</name>
<evidence type="ECO:0000256" key="5">
    <source>
        <dbReference type="ARBA" id="ARBA00047942"/>
    </source>
</evidence>
<dbReference type="InterPro" id="IPR011639">
    <property type="entry name" value="MethylTrfase_TaqI-like_dom"/>
</dbReference>
<dbReference type="Gene3D" id="3.40.50.150">
    <property type="entry name" value="Vaccinia Virus protein VP39"/>
    <property type="match status" value="2"/>
</dbReference>
<dbReference type="OrthoDB" id="4280289at2"/>
<dbReference type="GO" id="GO:0006304">
    <property type="term" value="P:DNA modification"/>
    <property type="evidence" value="ECO:0007669"/>
    <property type="project" value="InterPro"/>
</dbReference>
<sequence>MTTPPATGAFTTVRSVGGLLPTDLLAAVATSDGLPGQKPADYGLIGRETLREGANRSFTRLQAAWADFRRLVPPGPVTGTQTEATRNRWLRVLFDELGYGRLPTAPAGGITIDGPTGTRAYPVSHLWERSPVHLLGAGVSLDHRTAGVPGAAGAAPHSMVQELLNRSPDLLWGFVSNGLRLRLLRDSASLVRQAYVEFDLEAMFDGEVFADFVLLWLVAHASRVEPRPNSDARPETCWLETWRGEGTRRGTRALTALRDGVTQALTILGRGFLRHPDNTALRAALADGTLPSREYYRLLLRVVYQLLVLFVAEDRDLLHPHDAAPQARDTYRRYFSTNRLRRLARRRLAGGRHGDLWAAHQVVLHGLGAETGRPELALPGLGGIYEPDQLGHLATTALTNADLLAAVRALSVIRDDSGLPRSVDYRNLGAEELGGVYESLLELVPHLDRDTGAFTLDVAAGHERKTTGSYYTPPGLVEILLDEALDPVLDAANQAVDPERALLDVTVCDPACGSGHFLAAAARRIARRLAAVRTGEAEPSVEATQTAMRDVVARCLYGVDINPLAAELAKVALWLEALDPGRPLSFLDAHIKVGNALIGTTPDLVDAGLPEDAFKGLVGDDPAQLRAYRKRNRDELKKAADGYSELPFADPSEAWRADFQTLARLPEDNLGAVHDKARRWRQAEANVELDHARLAADAWCAAFAWPHRLGPDAVAREQERLKKTSTPLPVTELRADPPPPTTNDIRQIRDTGAAALTQAQQQVLTTLRDRHRFFHWPLEFPDILPGGFSCVLGNPPWERVKLQDEEFFASRDREIAKALNAAARKKMIAKLDEERPALAAEYQRTLRDSDFTSHFAHASGRYPLTGRGDINTFQIFAEHDLSVIAHHGRLGVILPTNIATGDTTAAFFRRLVETSTLAGFFDFENEKGIFPGVNNRVSFSLLVATGGLPVGDASFAFAVQRVEDLSASRFGLAPQEFLQVNPNSGTSPVFRSRKDAEITIAIHGRIPVLGNDSDESPWRAVFFRMLDMANDSSRFLTEKEVRDGGFLVDGNVAESDESRKYPLFEGKMLHLYDHRYGTFEGATQAQINKGTLPKFGLWEHDNPAAVSQPRYWVEEEDVDKEVERINRKRGERWDRGWLLGWRDIARNDEERTLIVSAIPAGAVGHTAPLLFTSNSAVAALHANLSCLALDYVARQKLSGTHMTFGLMAQLPVLPPEAYLQPAPWDDEVELRDWVADRVLELSYTSWDMVPYAEELNAGDGPPFRWIPERRAQLRAELDAAYLHLYGLTRDEAEHVLDSFFVLRKNEEKEFGEFRTHRLVLAAYDEMATGRFISPLDPPPGDGPRHPDRSRA</sequence>
<evidence type="ECO:0000256" key="1">
    <source>
        <dbReference type="ARBA" id="ARBA00011900"/>
    </source>
</evidence>
<keyword evidence="4" id="KW-0949">S-adenosyl-L-methionine</keyword>
<dbReference type="GO" id="GO:0009007">
    <property type="term" value="F:site-specific DNA-methyltransferase (adenine-specific) activity"/>
    <property type="evidence" value="ECO:0007669"/>
    <property type="project" value="UniProtKB-EC"/>
</dbReference>
<dbReference type="RefSeq" id="WP_101830582.1">
    <property type="nucleotide sequence ID" value="NZ_FZMO01000054.1"/>
</dbReference>
<dbReference type="PANTHER" id="PTHR33841:SF1">
    <property type="entry name" value="DNA METHYLTRANSFERASE A"/>
    <property type="match status" value="1"/>
</dbReference>
<dbReference type="InterPro" id="IPR029063">
    <property type="entry name" value="SAM-dependent_MTases_sf"/>
</dbReference>
<feature type="compositionally biased region" description="Basic and acidic residues" evidence="6">
    <location>
        <begin position="1342"/>
        <end position="1351"/>
    </location>
</feature>
<dbReference type="EC" id="2.1.1.72" evidence="1"/>
<evidence type="ECO:0000256" key="3">
    <source>
        <dbReference type="ARBA" id="ARBA00022679"/>
    </source>
</evidence>
<evidence type="ECO:0000313" key="9">
    <source>
        <dbReference type="Proteomes" id="UP000234331"/>
    </source>
</evidence>
<dbReference type="SUPFAM" id="SSF53335">
    <property type="entry name" value="S-adenosyl-L-methionine-dependent methyltransferases"/>
    <property type="match status" value="1"/>
</dbReference>
<keyword evidence="2 8" id="KW-0489">Methyltransferase</keyword>
<dbReference type="Proteomes" id="UP000234331">
    <property type="component" value="Unassembled WGS sequence"/>
</dbReference>
<gene>
    <name evidence="8" type="ORF">FRACA_1470006</name>
</gene>
<evidence type="ECO:0000256" key="6">
    <source>
        <dbReference type="SAM" id="MobiDB-lite"/>
    </source>
</evidence>
<evidence type="ECO:0000256" key="4">
    <source>
        <dbReference type="ARBA" id="ARBA00022691"/>
    </source>
</evidence>
<dbReference type="InterPro" id="IPR050953">
    <property type="entry name" value="N4_N6_ade-DNA_methylase"/>
</dbReference>
<evidence type="ECO:0000256" key="2">
    <source>
        <dbReference type="ARBA" id="ARBA00022603"/>
    </source>
</evidence>
<accession>A0A2I2KLQ7</accession>
<keyword evidence="9" id="KW-1185">Reference proteome</keyword>
<dbReference type="PRINTS" id="PR00507">
    <property type="entry name" value="N12N6MTFRASE"/>
</dbReference>
<proteinExistence type="predicted"/>